<dbReference type="Pfam" id="PF13412">
    <property type="entry name" value="HTH_24"/>
    <property type="match status" value="1"/>
</dbReference>
<dbReference type="GO" id="GO:0005829">
    <property type="term" value="C:cytosol"/>
    <property type="evidence" value="ECO:0007669"/>
    <property type="project" value="TreeGrafter"/>
</dbReference>
<dbReference type="Pfam" id="PF01037">
    <property type="entry name" value="AsnC_trans_reg"/>
    <property type="match status" value="1"/>
</dbReference>
<evidence type="ECO:0000313" key="7">
    <source>
        <dbReference type="Proteomes" id="UP000187822"/>
    </source>
</evidence>
<dbReference type="InterPro" id="IPR000485">
    <property type="entry name" value="AsnC-type_HTH_dom"/>
</dbReference>
<keyword evidence="7" id="KW-1185">Reference proteome</keyword>
<name>A0A1N5VJC2_9ARCH</name>
<evidence type="ECO:0000313" key="6">
    <source>
        <dbReference type="EMBL" id="SJK85201.1"/>
    </source>
</evidence>
<dbReference type="InterPro" id="IPR019887">
    <property type="entry name" value="Tscrpt_reg_AsnC/Lrp_C"/>
</dbReference>
<dbReference type="EMBL" id="LT671858">
    <property type="protein sequence ID" value="SIM73131.1"/>
    <property type="molecule type" value="Genomic_DNA"/>
</dbReference>
<keyword evidence="3" id="KW-0804">Transcription</keyword>
<evidence type="ECO:0000313" key="5">
    <source>
        <dbReference type="EMBL" id="SIM73131.1"/>
    </source>
</evidence>
<dbReference type="PROSITE" id="PS50956">
    <property type="entry name" value="HTH_ASNC_2"/>
    <property type="match status" value="1"/>
</dbReference>
<keyword evidence="2" id="KW-0238">DNA-binding</keyword>
<dbReference type="AlphaFoldDB" id="A0A1N5VJC2"/>
<dbReference type="Proteomes" id="UP000195607">
    <property type="component" value="Chromosome I"/>
</dbReference>
<dbReference type="PANTHER" id="PTHR30154">
    <property type="entry name" value="LEUCINE-RESPONSIVE REGULATORY PROTEIN"/>
    <property type="match status" value="1"/>
</dbReference>
<gene>
    <name evidence="6" type="ORF">CPM_1403</name>
    <name evidence="5" type="ORF">CSP5_1404</name>
</gene>
<dbReference type="InterPro" id="IPR036390">
    <property type="entry name" value="WH_DNA-bd_sf"/>
</dbReference>
<evidence type="ECO:0000313" key="8">
    <source>
        <dbReference type="Proteomes" id="UP000195607"/>
    </source>
</evidence>
<dbReference type="InterPro" id="IPR011008">
    <property type="entry name" value="Dimeric_a/b-barrel"/>
</dbReference>
<dbReference type="Gene3D" id="3.30.70.920">
    <property type="match status" value="1"/>
</dbReference>
<dbReference type="InterPro" id="IPR019888">
    <property type="entry name" value="Tscrpt_reg_AsnC-like"/>
</dbReference>
<dbReference type="EMBL" id="LT719092">
    <property type="protein sequence ID" value="SJK85201.1"/>
    <property type="molecule type" value="Genomic_DNA"/>
</dbReference>
<dbReference type="PANTHER" id="PTHR30154:SF34">
    <property type="entry name" value="TRANSCRIPTIONAL REGULATOR AZLB"/>
    <property type="match status" value="1"/>
</dbReference>
<evidence type="ECO:0000259" key="4">
    <source>
        <dbReference type="PROSITE" id="PS50956"/>
    </source>
</evidence>
<dbReference type="SMART" id="SM00344">
    <property type="entry name" value="HTH_ASNC"/>
    <property type="match status" value="1"/>
</dbReference>
<dbReference type="Proteomes" id="UP000187822">
    <property type="component" value="Chromosome I"/>
</dbReference>
<dbReference type="SUPFAM" id="SSF46785">
    <property type="entry name" value="Winged helix' DNA-binding domain"/>
    <property type="match status" value="1"/>
</dbReference>
<dbReference type="GO" id="GO:0043200">
    <property type="term" value="P:response to amino acid"/>
    <property type="evidence" value="ECO:0007669"/>
    <property type="project" value="TreeGrafter"/>
</dbReference>
<dbReference type="STRING" id="1673428.CPM_1403"/>
<accession>A0A1N5VJC2</accession>
<evidence type="ECO:0000256" key="1">
    <source>
        <dbReference type="ARBA" id="ARBA00023015"/>
    </source>
</evidence>
<dbReference type="Gene3D" id="1.10.10.10">
    <property type="entry name" value="Winged helix-like DNA-binding domain superfamily/Winged helix DNA-binding domain"/>
    <property type="match status" value="1"/>
</dbReference>
<evidence type="ECO:0000256" key="3">
    <source>
        <dbReference type="ARBA" id="ARBA00023163"/>
    </source>
</evidence>
<reference evidence="6" key="2">
    <citation type="submission" date="2016-06" db="EMBL/GenBank/DDBJ databases">
        <authorList>
            <person name="Olsen C.W."/>
            <person name="Carey S."/>
            <person name="Hinshaw L."/>
            <person name="Karasin A.I."/>
        </authorList>
    </citation>
    <scope>NUCLEOTIDE SEQUENCE [LARGE SCALE GENOMIC DNA]</scope>
    <source>
        <strain evidence="6">PM4</strain>
    </source>
</reference>
<dbReference type="GO" id="GO:0043565">
    <property type="term" value="F:sequence-specific DNA binding"/>
    <property type="evidence" value="ECO:0007669"/>
    <property type="project" value="InterPro"/>
</dbReference>
<dbReference type="SUPFAM" id="SSF54909">
    <property type="entry name" value="Dimeric alpha+beta barrel"/>
    <property type="match status" value="1"/>
</dbReference>
<dbReference type="PRINTS" id="PR00033">
    <property type="entry name" value="HTHASNC"/>
</dbReference>
<sequence length="145" mass="16490">MLMDDKDSRILEYLMEKGRDKIADISRNLDIPRITIYERMQNMISNGVIKGFTAIPDYSQLGLGAMAYVFVSFDPKANVKQREMARIIGHFPQVYEVSIVAGQWDLIIKVRGKSIEEIGEFVLDKLRSVAGVERTETITVFSSIK</sequence>
<evidence type="ECO:0000256" key="2">
    <source>
        <dbReference type="ARBA" id="ARBA00023125"/>
    </source>
</evidence>
<keyword evidence="1" id="KW-0805">Transcription regulation</keyword>
<protein>
    <submittedName>
        <fullName evidence="5">Transcriptional regulator</fullName>
    </submittedName>
</protein>
<dbReference type="KEGG" id="cdiv:CPM_1403"/>
<reference evidence="7" key="3">
    <citation type="submission" date="2016-06" db="EMBL/GenBank/DDBJ databases">
        <authorList>
            <person name="Toshchakov V.S."/>
        </authorList>
    </citation>
    <scope>NUCLEOTIDE SEQUENCE [LARGE SCALE GENOMIC DNA]</scope>
    <source>
        <strain>PM4 (JCM 30641</strain>
        <strain evidence="7">\VKM B-2940)</strain>
    </source>
</reference>
<proteinExistence type="predicted"/>
<reference evidence="5 8" key="1">
    <citation type="submission" date="2016-04" db="EMBL/GenBank/DDBJ databases">
        <authorList>
            <person name="Evans L.H."/>
            <person name="Alamgir A."/>
            <person name="Owens N."/>
            <person name="Weber N.D."/>
            <person name="Virtaneva K."/>
            <person name="Barbian K."/>
            <person name="Babar A."/>
            <person name="Rosenke K."/>
        </authorList>
    </citation>
    <scope>NUCLEOTIDE SEQUENCE [LARGE SCALE GENOMIC DNA]</scope>
    <source>
        <strain evidence="5">S5</strain>
        <strain evidence="8">S5(T) (JCM 30642 \VKM B-2941)</strain>
    </source>
</reference>
<dbReference type="InterPro" id="IPR036388">
    <property type="entry name" value="WH-like_DNA-bd_sf"/>
</dbReference>
<organism evidence="5 8">
    <name type="scientific">Cuniculiplasma divulgatum</name>
    <dbReference type="NCBI Taxonomy" id="1673428"/>
    <lineage>
        <taxon>Archaea</taxon>
        <taxon>Methanobacteriati</taxon>
        <taxon>Thermoplasmatota</taxon>
        <taxon>Thermoplasmata</taxon>
        <taxon>Thermoplasmatales</taxon>
        <taxon>Cuniculiplasmataceae</taxon>
        <taxon>Cuniculiplasma</taxon>
    </lineage>
</organism>
<feature type="domain" description="HTH asnC-type" evidence="4">
    <location>
        <begin position="3"/>
        <end position="64"/>
    </location>
</feature>